<proteinExistence type="predicted"/>
<keyword evidence="2" id="KW-1185">Reference proteome</keyword>
<sequence length="417" mass="46506">MFLRFEVTQNPEGTQRLTHHLTNTASDQYMDFSTLPPNVRDRITHFAATYGPPQPSISSTITSNPPMQPAPLRDDYIAYINRIKPPIEGSASLLDLPGELRNHIYELALFHEQTNGVISPLQDRSTANLYRHNQPERGNAATRSQKDPPASSLTIICGHRFRVCEDIVIEYVSSNAISSQALERYECNPDAVLDEVASRHLCTLECLLQPPLTLVNRQLRGEALATFYAANEFHFEMSNFVVATSEGWRESVRSPVDWWRAVGDTNLRNIRNLTICGQSKEAGEDLGFVVEYTNGQQATATNQAYYGTPITNPYLWLAPAEAMISLNERFNRKISELERNTRASLQPHLDVLAANGPHVRVLECIVAALEPPDIFYLRDESALEGPCGTVKICYPVDDVNEGAGVEVDGDEGEKMMG</sequence>
<organism evidence="1 2">
    <name type="scientific">Vermiconidia calcicola</name>
    <dbReference type="NCBI Taxonomy" id="1690605"/>
    <lineage>
        <taxon>Eukaryota</taxon>
        <taxon>Fungi</taxon>
        <taxon>Dikarya</taxon>
        <taxon>Ascomycota</taxon>
        <taxon>Pezizomycotina</taxon>
        <taxon>Dothideomycetes</taxon>
        <taxon>Dothideomycetidae</taxon>
        <taxon>Mycosphaerellales</taxon>
        <taxon>Extremaceae</taxon>
        <taxon>Vermiconidia</taxon>
    </lineage>
</organism>
<reference evidence="1" key="1">
    <citation type="submission" date="2023-07" db="EMBL/GenBank/DDBJ databases">
        <title>Black Yeasts Isolated from many extreme environments.</title>
        <authorList>
            <person name="Coleine C."/>
            <person name="Stajich J.E."/>
            <person name="Selbmann L."/>
        </authorList>
    </citation>
    <scope>NUCLEOTIDE SEQUENCE</scope>
    <source>
        <strain evidence="1">CCFEE 5714</strain>
    </source>
</reference>
<evidence type="ECO:0000313" key="1">
    <source>
        <dbReference type="EMBL" id="KAK3711873.1"/>
    </source>
</evidence>
<evidence type="ECO:0000313" key="2">
    <source>
        <dbReference type="Proteomes" id="UP001281147"/>
    </source>
</evidence>
<accession>A0ACC3N8L8</accession>
<name>A0ACC3N8L8_9PEZI</name>
<comment type="caution">
    <text evidence="1">The sequence shown here is derived from an EMBL/GenBank/DDBJ whole genome shotgun (WGS) entry which is preliminary data.</text>
</comment>
<dbReference type="EMBL" id="JAUTXU010000073">
    <property type="protein sequence ID" value="KAK3711873.1"/>
    <property type="molecule type" value="Genomic_DNA"/>
</dbReference>
<gene>
    <name evidence="1" type="ORF">LTR37_009391</name>
</gene>
<protein>
    <submittedName>
        <fullName evidence="1">Uncharacterized protein</fullName>
    </submittedName>
</protein>
<dbReference type="Proteomes" id="UP001281147">
    <property type="component" value="Unassembled WGS sequence"/>
</dbReference>